<dbReference type="RefSeq" id="WP_307233887.1">
    <property type="nucleotide sequence ID" value="NZ_JAUSUZ010000001.1"/>
</dbReference>
<protein>
    <submittedName>
        <fullName evidence="2">Uncharacterized protein</fullName>
    </submittedName>
</protein>
<dbReference type="EMBL" id="JAUSUZ010000001">
    <property type="protein sequence ID" value="MDQ0363339.1"/>
    <property type="molecule type" value="Genomic_DNA"/>
</dbReference>
<reference evidence="2 3" key="1">
    <citation type="submission" date="2023-07" db="EMBL/GenBank/DDBJ databases">
        <title>Sequencing the genomes of 1000 actinobacteria strains.</title>
        <authorList>
            <person name="Klenk H.-P."/>
        </authorList>
    </citation>
    <scope>NUCLEOTIDE SEQUENCE [LARGE SCALE GENOMIC DNA]</scope>
    <source>
        <strain evidence="2 3">DSM 44709</strain>
    </source>
</reference>
<name>A0AAE3W8M3_9ACTN</name>
<gene>
    <name evidence="1" type="ORF">J2S42_000008</name>
    <name evidence="2" type="ORF">J2S42_008409</name>
</gene>
<dbReference type="EMBL" id="JAUSUZ010000002">
    <property type="protein sequence ID" value="MDQ0371661.1"/>
    <property type="molecule type" value="Genomic_DNA"/>
</dbReference>
<sequence>MSAPAVLAQTEALTPGDYSFAAAYALTGHALPENFAGVTTVAAGQSGDDVRDALTARFADAMGVDPADVTPLALRLRRTAVTR</sequence>
<evidence type="ECO:0000313" key="3">
    <source>
        <dbReference type="Proteomes" id="UP001240236"/>
    </source>
</evidence>
<proteinExistence type="predicted"/>
<evidence type="ECO:0000313" key="1">
    <source>
        <dbReference type="EMBL" id="MDQ0363339.1"/>
    </source>
</evidence>
<organism evidence="2 3">
    <name type="scientific">Catenuloplanes indicus</name>
    <dbReference type="NCBI Taxonomy" id="137267"/>
    <lineage>
        <taxon>Bacteria</taxon>
        <taxon>Bacillati</taxon>
        <taxon>Actinomycetota</taxon>
        <taxon>Actinomycetes</taxon>
        <taxon>Micromonosporales</taxon>
        <taxon>Micromonosporaceae</taxon>
        <taxon>Catenuloplanes</taxon>
    </lineage>
</organism>
<dbReference type="Proteomes" id="UP001240236">
    <property type="component" value="Unassembled WGS sequence"/>
</dbReference>
<evidence type="ECO:0000313" key="2">
    <source>
        <dbReference type="EMBL" id="MDQ0371661.1"/>
    </source>
</evidence>
<comment type="caution">
    <text evidence="2">The sequence shown here is derived from an EMBL/GenBank/DDBJ whole genome shotgun (WGS) entry which is preliminary data.</text>
</comment>
<dbReference type="AlphaFoldDB" id="A0AAE3W8M3"/>
<accession>A0AAE3W8M3</accession>
<keyword evidence="3" id="KW-1185">Reference proteome</keyword>